<keyword evidence="2" id="KW-0648">Protein biosynthesis</keyword>
<dbReference type="GO" id="GO:0001731">
    <property type="term" value="P:formation of translation preinitiation complex"/>
    <property type="evidence" value="ECO:0007669"/>
    <property type="project" value="TreeGrafter"/>
</dbReference>
<dbReference type="InterPro" id="IPR002735">
    <property type="entry name" value="Transl_init_fac_IF2/IF5_dom"/>
</dbReference>
<name>A0A6J6F6Z9_9ZZZZ</name>
<dbReference type="Gene3D" id="2.40.30.10">
    <property type="entry name" value="Translation factors"/>
    <property type="match status" value="2"/>
</dbReference>
<feature type="domain" description="Tr-type G" evidence="4">
    <location>
        <begin position="18"/>
        <end position="216"/>
    </location>
</feature>
<dbReference type="InterPro" id="IPR009001">
    <property type="entry name" value="Transl_elong_EF1A/Init_IF2_C"/>
</dbReference>
<dbReference type="GO" id="GO:0005829">
    <property type="term" value="C:cytosol"/>
    <property type="evidence" value="ECO:0007669"/>
    <property type="project" value="TreeGrafter"/>
</dbReference>
<evidence type="ECO:0000256" key="2">
    <source>
        <dbReference type="ARBA" id="ARBA00022917"/>
    </source>
</evidence>
<evidence type="ECO:0000259" key="4">
    <source>
        <dbReference type="PROSITE" id="PS51722"/>
    </source>
</evidence>
<dbReference type="PROSITE" id="PS51722">
    <property type="entry name" value="G_TR_2"/>
    <property type="match status" value="1"/>
</dbReference>
<gene>
    <name evidence="5" type="ORF">UFOPK1726_01128</name>
</gene>
<dbReference type="GO" id="GO:0005525">
    <property type="term" value="F:GTP binding"/>
    <property type="evidence" value="ECO:0007669"/>
    <property type="project" value="UniProtKB-KW"/>
</dbReference>
<dbReference type="SUPFAM" id="SSF52540">
    <property type="entry name" value="P-loop containing nucleoside triphosphate hydrolases"/>
    <property type="match status" value="1"/>
</dbReference>
<dbReference type="InterPro" id="IPR050543">
    <property type="entry name" value="eIF2G"/>
</dbReference>
<dbReference type="PANTHER" id="PTHR42854:SF3">
    <property type="entry name" value="EUKARYOTIC TRANSLATION INITIATION FACTOR 2 SUBUNIT 3-RELATED"/>
    <property type="match status" value="1"/>
</dbReference>
<dbReference type="GO" id="GO:0000049">
    <property type="term" value="F:tRNA binding"/>
    <property type="evidence" value="ECO:0007669"/>
    <property type="project" value="TreeGrafter"/>
</dbReference>
<evidence type="ECO:0000313" key="5">
    <source>
        <dbReference type="EMBL" id="CAB4584356.1"/>
    </source>
</evidence>
<dbReference type="Pfam" id="PF00009">
    <property type="entry name" value="GTP_EFTU"/>
    <property type="match status" value="1"/>
</dbReference>
<dbReference type="InterPro" id="IPR009000">
    <property type="entry name" value="Transl_B-barrel_sf"/>
</dbReference>
<dbReference type="Gene3D" id="3.40.50.300">
    <property type="entry name" value="P-loop containing nucleotide triphosphate hydrolases"/>
    <property type="match status" value="1"/>
</dbReference>
<keyword evidence="3" id="KW-0342">GTP-binding</keyword>
<dbReference type="GO" id="GO:0003924">
    <property type="term" value="F:GTPase activity"/>
    <property type="evidence" value="ECO:0007669"/>
    <property type="project" value="InterPro"/>
</dbReference>
<evidence type="ECO:0000256" key="3">
    <source>
        <dbReference type="ARBA" id="ARBA00023134"/>
    </source>
</evidence>
<sequence length="622" mass="66907">MTSIPELVIREADVLERQATHLIGTLGHVSEGKSTLIRALTGIKTQRYSKEQERNITIHLGYANCKVWQNTATGELRALQLKDPAPAPAADWQLIAHLSFADCPGHEAFLATMLGGASIMDSACLIIAANQEVIPQPQTLEHLIAAELMGLTRIAVVQNKLDLIDGDAAAANEAKIRGFVAETCAEDAPIFPISAQHGWGVSAVLDYILSLPPPPRDLHAPAQLTCVRSFDVNRPGPVAPANAGGTGAPLAGAVIGGTLQCGVLAVGDWIEVRPGVLKASADGTSIVAQPVVTQVRGLRCEGVELPYAVPGSLIAIATDLDPALSAGNGMVGQRVGVPGSLPPIVSEIKLRFIRLKRDAFKFGRYHVGDRVRVCSGVMTAEATVIDIDDKKRPRLRLDRPICAGVGERVGILRRHEEAGRELLEGTGEIREVVPWAHVVVAEGAELATAPARRIVWGPVVRTEFTRSAAAAAPPRYADALDAIMARREELMGGGGGAAAGRLRISELEIDPRAVVKHVLWRNWVEVVGQLDAAGVGTISYRTHLHEFLDRDLCTKSTENGEEELVIKGRWRVEDIRNLLRKYVGVYKRCRECRGYNTGLVPAGRGTVKVRCTRCVTDNVVDE</sequence>
<dbReference type="EMBL" id="CAEZTT010000166">
    <property type="protein sequence ID" value="CAB4584356.1"/>
    <property type="molecule type" value="Genomic_DNA"/>
</dbReference>
<dbReference type="Pfam" id="PF01873">
    <property type="entry name" value="eIF-5_eIF-2B"/>
    <property type="match status" value="1"/>
</dbReference>
<dbReference type="InterPro" id="IPR027417">
    <property type="entry name" value="P-loop_NTPase"/>
</dbReference>
<dbReference type="SMART" id="SM00653">
    <property type="entry name" value="eIF2B_5"/>
    <property type="match status" value="1"/>
</dbReference>
<dbReference type="NCBIfam" id="NF003077">
    <property type="entry name" value="PRK04000.1"/>
    <property type="match status" value="1"/>
</dbReference>
<dbReference type="PANTHER" id="PTHR42854">
    <property type="entry name" value="EUKARYOTIC TRANSLATION INITIATION FACTOR 2 SUBUNIT 3 FAMILY MEMBER"/>
    <property type="match status" value="1"/>
</dbReference>
<organism evidence="5">
    <name type="scientific">freshwater metagenome</name>
    <dbReference type="NCBI Taxonomy" id="449393"/>
    <lineage>
        <taxon>unclassified sequences</taxon>
        <taxon>metagenomes</taxon>
        <taxon>ecological metagenomes</taxon>
    </lineage>
</organism>
<reference evidence="5" key="1">
    <citation type="submission" date="2020-05" db="EMBL/GenBank/DDBJ databases">
        <authorList>
            <person name="Chiriac C."/>
            <person name="Salcher M."/>
            <person name="Ghai R."/>
            <person name="Kavagutti S V."/>
        </authorList>
    </citation>
    <scope>NUCLEOTIDE SEQUENCE</scope>
</reference>
<keyword evidence="1" id="KW-0547">Nucleotide-binding</keyword>
<dbReference type="PRINTS" id="PR00315">
    <property type="entry name" value="ELONGATNFCT"/>
</dbReference>
<dbReference type="SUPFAM" id="SSF50447">
    <property type="entry name" value="Translation proteins"/>
    <property type="match status" value="1"/>
</dbReference>
<dbReference type="InterPro" id="IPR000795">
    <property type="entry name" value="T_Tr_GTP-bd_dom"/>
</dbReference>
<evidence type="ECO:0000256" key="1">
    <source>
        <dbReference type="ARBA" id="ARBA00022741"/>
    </source>
</evidence>
<protein>
    <submittedName>
        <fullName evidence="5">Unannotated protein</fullName>
    </submittedName>
</protein>
<dbReference type="AlphaFoldDB" id="A0A6J6F6Z9"/>
<dbReference type="Gene3D" id="3.30.30.170">
    <property type="match status" value="1"/>
</dbReference>
<proteinExistence type="predicted"/>
<dbReference type="GO" id="GO:0003743">
    <property type="term" value="F:translation initiation factor activity"/>
    <property type="evidence" value="ECO:0007669"/>
    <property type="project" value="InterPro"/>
</dbReference>
<accession>A0A6J6F6Z9</accession>
<dbReference type="SUPFAM" id="SSF50465">
    <property type="entry name" value="EF-Tu/eEF-1alpha/eIF2-gamma C-terminal domain"/>
    <property type="match status" value="1"/>
</dbReference>